<sequence length="322" mass="35956">MRRVIDEVKKLQKTKVLTEGAVLTGIFIVMMLLSVFVPFFLMALMWFLPLPFIIYTARHDVKPGITMLAAAVLLSSIIGGFIGLPYALLAGVGGVTAGALIRRNKDAFFVLAGSSIAYIVVLVVLYAASILILNIDPIAAIQDVMRQSVKQAEAMLSSIGQEPSQNLEAFNEMIKQIGYLGPLLIVFTGIFYAVITQLITHAVLRRLQINPKPFPPFRQWNFPRSLLWYYLIVSIAFFIEFEEGSAPFIIVWNVFPLLETAMALQGFTVVFYYCYVKSISKAFPIILLISGLFLPFVLLLARILGIIDLGFQLKKRLKPDVK</sequence>
<feature type="transmembrane region" description="Helical" evidence="1">
    <location>
        <begin position="225"/>
        <end position="241"/>
    </location>
</feature>
<reference evidence="2 3" key="1">
    <citation type="submission" date="2016-10" db="EMBL/GenBank/DDBJ databases">
        <authorList>
            <person name="de Groot N.N."/>
        </authorList>
    </citation>
    <scope>NUCLEOTIDE SEQUENCE [LARGE SCALE GENOMIC DNA]</scope>
    <source>
        <strain evidence="2 3">DSM 21632</strain>
    </source>
</reference>
<feature type="transmembrane region" description="Helical" evidence="1">
    <location>
        <begin position="285"/>
        <end position="307"/>
    </location>
</feature>
<gene>
    <name evidence="2" type="ORF">SAMN05192534_14310</name>
</gene>
<feature type="transmembrane region" description="Helical" evidence="1">
    <location>
        <begin position="21"/>
        <end position="48"/>
    </location>
</feature>
<dbReference type="EMBL" id="FNDK01000043">
    <property type="protein sequence ID" value="SDI39839.1"/>
    <property type="molecule type" value="Genomic_DNA"/>
</dbReference>
<organism evidence="2 3">
    <name type="scientific">Alteribacillus persepolensis</name>
    <dbReference type="NCBI Taxonomy" id="568899"/>
    <lineage>
        <taxon>Bacteria</taxon>
        <taxon>Bacillati</taxon>
        <taxon>Bacillota</taxon>
        <taxon>Bacilli</taxon>
        <taxon>Bacillales</taxon>
        <taxon>Bacillaceae</taxon>
        <taxon>Alteribacillus</taxon>
    </lineage>
</organism>
<keyword evidence="1" id="KW-0472">Membrane</keyword>
<dbReference type="STRING" id="568899.SAMN05192534_14310"/>
<evidence type="ECO:0000256" key="1">
    <source>
        <dbReference type="SAM" id="Phobius"/>
    </source>
</evidence>
<feature type="transmembrane region" description="Helical" evidence="1">
    <location>
        <begin position="108"/>
        <end position="135"/>
    </location>
</feature>
<keyword evidence="1" id="KW-0812">Transmembrane</keyword>
<dbReference type="PANTHER" id="PTHR41324:SF1">
    <property type="entry name" value="DUF2232 DOMAIN-CONTAINING PROTEIN"/>
    <property type="match status" value="1"/>
</dbReference>
<dbReference type="Proteomes" id="UP000199163">
    <property type="component" value="Unassembled WGS sequence"/>
</dbReference>
<dbReference type="OrthoDB" id="2987886at2"/>
<dbReference type="AlphaFoldDB" id="A0A1G8K906"/>
<accession>A0A1G8K906</accession>
<keyword evidence="1" id="KW-1133">Transmembrane helix</keyword>
<protein>
    <submittedName>
        <fullName evidence="2">Uncharacterized conserved protein YybS, DUF2232 family</fullName>
    </submittedName>
</protein>
<proteinExistence type="predicted"/>
<dbReference type="PANTHER" id="PTHR41324">
    <property type="entry name" value="MEMBRANE PROTEIN-RELATED"/>
    <property type="match status" value="1"/>
</dbReference>
<evidence type="ECO:0000313" key="3">
    <source>
        <dbReference type="Proteomes" id="UP000199163"/>
    </source>
</evidence>
<feature type="transmembrane region" description="Helical" evidence="1">
    <location>
        <begin position="68"/>
        <end position="101"/>
    </location>
</feature>
<name>A0A1G8K906_9BACI</name>
<evidence type="ECO:0000313" key="2">
    <source>
        <dbReference type="EMBL" id="SDI39839.1"/>
    </source>
</evidence>
<keyword evidence="3" id="KW-1185">Reference proteome</keyword>
<dbReference type="InterPro" id="IPR018710">
    <property type="entry name" value="DUF2232"/>
</dbReference>
<feature type="transmembrane region" description="Helical" evidence="1">
    <location>
        <begin position="247"/>
        <end position="273"/>
    </location>
</feature>
<feature type="transmembrane region" description="Helical" evidence="1">
    <location>
        <begin position="179"/>
        <end position="204"/>
    </location>
</feature>
<dbReference type="Pfam" id="PF09991">
    <property type="entry name" value="DUF2232"/>
    <property type="match status" value="1"/>
</dbReference>